<keyword evidence="2" id="KW-0472">Membrane</keyword>
<keyword evidence="2" id="KW-0812">Transmembrane</keyword>
<feature type="domain" description="Peptidase S55" evidence="3">
    <location>
        <begin position="224"/>
        <end position="463"/>
    </location>
</feature>
<keyword evidence="5" id="KW-1185">Reference proteome</keyword>
<dbReference type="PATRIC" id="fig|265546.4.peg.814"/>
<sequence>MNTNIGIVFSFYSVIFHLFQATLNSVGFGVYVGTRRVKTLDFDKLRKGIGAFLLVSFIVLSMTTPFQKYVNIPKQLMLFQGQTAHVPVFGSVQTITTGAVSVQQKEKLAISGEHVGESDVILQMAGFPIKQVNVKVLPDFKVVPGGQSIGVKLNTVGVLVVGHHLVETEQGKQSPGETAGIQVGDAITHINGKKIEKMTDVSPFIEEAGKTGKPLRLTVARDRHTFETTLTPLKDKHDQVYRIGLYIRDSAAGIGTMTFFDPKSNIYGALGHVISDMDTRKPIVVRGGTIVKSTVTAIDKGRNGSPGEKLARFSSDKQVIGDIKTNSPFGIFGKLSQPIQNGIFDKPMPIALSTDVKKGPAKILTVVEQDRVEAFDVEIVSVTPQKFPATKGMVIKVTDPRLLEKTGGIVQGMSGSPIIQNGKLVGAVTHVFVNDPTSGYGVHIEWMLHEAGINIYDKSEQKAS</sequence>
<evidence type="ECO:0000256" key="1">
    <source>
        <dbReference type="ARBA" id="ARBA00022825"/>
    </source>
</evidence>
<keyword evidence="1" id="KW-0645">Protease</keyword>
<dbReference type="NCBIfam" id="TIGR02860">
    <property type="entry name" value="spore_IV_B"/>
    <property type="match status" value="1"/>
</dbReference>
<dbReference type="Proteomes" id="UP000032047">
    <property type="component" value="Unassembled WGS sequence"/>
</dbReference>
<organism evidence="4 5">
    <name type="scientific">Anoxybacillus ayderensis</name>
    <dbReference type="NCBI Taxonomy" id="265546"/>
    <lineage>
        <taxon>Bacteria</taxon>
        <taxon>Bacillati</taxon>
        <taxon>Bacillota</taxon>
        <taxon>Bacilli</taxon>
        <taxon>Bacillales</taxon>
        <taxon>Anoxybacillaceae</taxon>
        <taxon>Anoxybacillus</taxon>
    </lineage>
</organism>
<evidence type="ECO:0000313" key="5">
    <source>
        <dbReference type="Proteomes" id="UP000032047"/>
    </source>
</evidence>
<dbReference type="SUPFAM" id="SSF50156">
    <property type="entry name" value="PDZ domain-like"/>
    <property type="match status" value="1"/>
</dbReference>
<keyword evidence="1" id="KW-0720">Serine protease</keyword>
<feature type="transmembrane region" description="Helical" evidence="2">
    <location>
        <begin position="45"/>
        <end position="66"/>
    </location>
</feature>
<dbReference type="EC" id="3.4.21.116" evidence="4"/>
<evidence type="ECO:0000313" key="4">
    <source>
        <dbReference type="EMBL" id="KIP22245.1"/>
    </source>
</evidence>
<dbReference type="PROSITE" id="PS51494">
    <property type="entry name" value="SPOIVB"/>
    <property type="match status" value="1"/>
</dbReference>
<dbReference type="InterPro" id="IPR036034">
    <property type="entry name" value="PDZ_sf"/>
</dbReference>
<dbReference type="Pfam" id="PF17820">
    <property type="entry name" value="PDZ_6"/>
    <property type="match status" value="1"/>
</dbReference>
<reference evidence="4 5" key="1">
    <citation type="submission" date="2015-01" db="EMBL/GenBank/DDBJ databases">
        <title>Genome sequence of Anoxybacillus ayderensis strain AB04.</title>
        <authorList>
            <person name="Belduz A.O."/>
            <person name="Canakci S."/>
            <person name="Chan K.-G."/>
            <person name="Kahar U.M."/>
            <person name="Yaakob A.S."/>
            <person name="Chan C.S."/>
            <person name="Goh K.M."/>
        </authorList>
    </citation>
    <scope>NUCLEOTIDE SEQUENCE [LARGE SCALE GENOMIC DNA]</scope>
    <source>
        <strain evidence="4 5">AB04</strain>
    </source>
</reference>
<dbReference type="InterPro" id="IPR041489">
    <property type="entry name" value="PDZ_6"/>
</dbReference>
<evidence type="ECO:0000259" key="3">
    <source>
        <dbReference type="PROSITE" id="PS51494"/>
    </source>
</evidence>
<gene>
    <name evidence="4" type="ORF">JV16_00793</name>
</gene>
<dbReference type="Gene3D" id="2.30.42.10">
    <property type="match status" value="1"/>
</dbReference>
<feature type="transmembrane region" description="Helical" evidence="2">
    <location>
        <begin position="6"/>
        <end position="33"/>
    </location>
</feature>
<dbReference type="Pfam" id="PF05580">
    <property type="entry name" value="Peptidase_S55"/>
    <property type="match status" value="1"/>
</dbReference>
<name>A0A0D0GAD4_9BACL</name>
<dbReference type="InterPro" id="IPR008763">
    <property type="entry name" value="Peptidase_S55"/>
</dbReference>
<dbReference type="SUPFAM" id="SSF50494">
    <property type="entry name" value="Trypsin-like serine proteases"/>
    <property type="match status" value="1"/>
</dbReference>
<dbReference type="InterPro" id="IPR001478">
    <property type="entry name" value="PDZ"/>
</dbReference>
<dbReference type="SMART" id="SM00228">
    <property type="entry name" value="PDZ"/>
    <property type="match status" value="1"/>
</dbReference>
<dbReference type="InterPro" id="IPR009003">
    <property type="entry name" value="Peptidase_S1_PA"/>
</dbReference>
<comment type="caution">
    <text evidence="4">The sequence shown here is derived from an EMBL/GenBank/DDBJ whole genome shotgun (WGS) entry which is preliminary data.</text>
</comment>
<dbReference type="GO" id="GO:0008236">
    <property type="term" value="F:serine-type peptidase activity"/>
    <property type="evidence" value="ECO:0007669"/>
    <property type="project" value="UniProtKB-KW"/>
</dbReference>
<dbReference type="AlphaFoldDB" id="A0A0D0GAD4"/>
<keyword evidence="4" id="KW-0378">Hydrolase</keyword>
<proteinExistence type="predicted"/>
<dbReference type="InterPro" id="IPR014219">
    <property type="entry name" value="SpoIVB"/>
</dbReference>
<dbReference type="EMBL" id="JXTG01000002">
    <property type="protein sequence ID" value="KIP22245.1"/>
    <property type="molecule type" value="Genomic_DNA"/>
</dbReference>
<protein>
    <submittedName>
        <fullName evidence="4">SpoIVB peptidase</fullName>
        <ecNumber evidence="4">3.4.21.116</ecNumber>
    </submittedName>
</protein>
<accession>A0A0D0GAD4</accession>
<keyword evidence="2" id="KW-1133">Transmembrane helix</keyword>
<evidence type="ECO:0000256" key="2">
    <source>
        <dbReference type="SAM" id="Phobius"/>
    </source>
</evidence>